<protein>
    <submittedName>
        <fullName evidence="1">Uncharacterized protein</fullName>
    </submittedName>
</protein>
<proteinExistence type="predicted"/>
<gene>
    <name evidence="1" type="ORF">CR513_50560</name>
</gene>
<dbReference type="EMBL" id="QJKJ01011791">
    <property type="protein sequence ID" value="RDX70226.1"/>
    <property type="molecule type" value="Genomic_DNA"/>
</dbReference>
<dbReference type="AlphaFoldDB" id="A0A371EW68"/>
<organism evidence="1 2">
    <name type="scientific">Mucuna pruriens</name>
    <name type="common">Velvet bean</name>
    <name type="synonym">Dolichos pruriens</name>
    <dbReference type="NCBI Taxonomy" id="157652"/>
    <lineage>
        <taxon>Eukaryota</taxon>
        <taxon>Viridiplantae</taxon>
        <taxon>Streptophyta</taxon>
        <taxon>Embryophyta</taxon>
        <taxon>Tracheophyta</taxon>
        <taxon>Spermatophyta</taxon>
        <taxon>Magnoliopsida</taxon>
        <taxon>eudicotyledons</taxon>
        <taxon>Gunneridae</taxon>
        <taxon>Pentapetalae</taxon>
        <taxon>rosids</taxon>
        <taxon>fabids</taxon>
        <taxon>Fabales</taxon>
        <taxon>Fabaceae</taxon>
        <taxon>Papilionoideae</taxon>
        <taxon>50 kb inversion clade</taxon>
        <taxon>NPAAA clade</taxon>
        <taxon>indigoferoid/millettioid clade</taxon>
        <taxon>Phaseoleae</taxon>
        <taxon>Mucuna</taxon>
    </lineage>
</organism>
<evidence type="ECO:0000313" key="1">
    <source>
        <dbReference type="EMBL" id="RDX70226.1"/>
    </source>
</evidence>
<sequence>MENKRVGSIIMVAQIHHFHLCFMTERQLPYEHLSPLQAAVGVIQKCQWTDTGFKAENSKPYSSKVSGIASLVLAPRFIFETQFLRYSGISAACEQDVKVRDWNLGPEYEVDITPLGDVYKLGCAAISQL</sequence>
<evidence type="ECO:0000313" key="2">
    <source>
        <dbReference type="Proteomes" id="UP000257109"/>
    </source>
</evidence>
<reference evidence="1" key="1">
    <citation type="submission" date="2018-05" db="EMBL/GenBank/DDBJ databases">
        <title>Draft genome of Mucuna pruriens seed.</title>
        <authorList>
            <person name="Nnadi N.E."/>
            <person name="Vos R."/>
            <person name="Hasami M.H."/>
            <person name="Devisetty U.K."/>
            <person name="Aguiy J.C."/>
        </authorList>
    </citation>
    <scope>NUCLEOTIDE SEQUENCE [LARGE SCALE GENOMIC DNA]</scope>
    <source>
        <strain evidence="1">JCA_2017</strain>
    </source>
</reference>
<accession>A0A371EW68</accession>
<comment type="caution">
    <text evidence="1">The sequence shown here is derived from an EMBL/GenBank/DDBJ whole genome shotgun (WGS) entry which is preliminary data.</text>
</comment>
<keyword evidence="2" id="KW-1185">Reference proteome</keyword>
<name>A0A371EW68_MUCPR</name>
<feature type="non-terminal residue" evidence="1">
    <location>
        <position position="1"/>
    </location>
</feature>
<dbReference type="Proteomes" id="UP000257109">
    <property type="component" value="Unassembled WGS sequence"/>
</dbReference>